<dbReference type="SUPFAM" id="SSF52540">
    <property type="entry name" value="P-loop containing nucleoside triphosphate hydrolases"/>
    <property type="match status" value="1"/>
</dbReference>
<dbReference type="GO" id="GO:0000139">
    <property type="term" value="C:Golgi membrane"/>
    <property type="evidence" value="ECO:0007669"/>
    <property type="project" value="UniProtKB-SubCell"/>
</dbReference>
<evidence type="ECO:0000256" key="5">
    <source>
        <dbReference type="ARBA" id="ARBA00022968"/>
    </source>
</evidence>
<dbReference type="InterPro" id="IPR007734">
    <property type="entry name" value="Heparan_SO4_2-O-STrfase"/>
</dbReference>
<evidence type="ECO:0000256" key="4">
    <source>
        <dbReference type="ARBA" id="ARBA00022692"/>
    </source>
</evidence>
<sequence length="395" mass="45957">MEQFVLIHFIYYSIVISAHLFLPFFGFSVISVRRIVCLGLTFLLLALGNVLLGLFFARPVDLPSSMRSSVRDVANLPPRYTQLVIYNRIPKTGSTSLVNLVYHLWKQNSVRIALLNVSHNGLFLNRMNQLHLVWNLTERVIGQQPLLLHGHFVYLSFDQFGSPIRPIYVNMIRDPLERLASYYYFIRFGDDFRPNLTRRRMSDPNQRVLTFDECVQTGGVDCAPNDLWVQVPFFCGHAAYCRIPGNLAALETAKRRVTDSYLIVGLSEAFDEYVLLLERFLPRFFSGATQLLKASGGWHLRRTKYKLPITETTRALFRNDPVWRAEQEFYEFVRAEFWAVRNALFRGPPLRLPADNNKNQYSASQNRSDNPIDRLKHSRQKFVFVKVRPRENENE</sequence>
<keyword evidence="8 11" id="KW-0472">Membrane</keyword>
<keyword evidence="6 11" id="KW-1133">Transmembrane helix</keyword>
<comment type="subcellular location">
    <subcellularLocation>
        <location evidence="1">Golgi apparatus membrane</location>
        <topology evidence="1">Single-pass type II membrane protein</topology>
    </subcellularLocation>
</comment>
<evidence type="ECO:0000256" key="6">
    <source>
        <dbReference type="ARBA" id="ARBA00022989"/>
    </source>
</evidence>
<name>A0A8E0RQX0_9TREM</name>
<dbReference type="InterPro" id="IPR005331">
    <property type="entry name" value="Sulfotransferase"/>
</dbReference>
<proteinExistence type="inferred from homology"/>
<organism evidence="12 13">
    <name type="scientific">Fasciolopsis buskii</name>
    <dbReference type="NCBI Taxonomy" id="27845"/>
    <lineage>
        <taxon>Eukaryota</taxon>
        <taxon>Metazoa</taxon>
        <taxon>Spiralia</taxon>
        <taxon>Lophotrochozoa</taxon>
        <taxon>Platyhelminthes</taxon>
        <taxon>Trematoda</taxon>
        <taxon>Digenea</taxon>
        <taxon>Plagiorchiida</taxon>
        <taxon>Echinostomata</taxon>
        <taxon>Echinostomatoidea</taxon>
        <taxon>Fasciolidae</taxon>
        <taxon>Fasciolopsis</taxon>
    </lineage>
</organism>
<evidence type="ECO:0000256" key="9">
    <source>
        <dbReference type="ARBA" id="ARBA00023157"/>
    </source>
</evidence>
<dbReference type="PANTHER" id="PTHR12129">
    <property type="entry name" value="HEPARAN SULFATE 2-O-SULFOTRANSFERASE"/>
    <property type="match status" value="1"/>
</dbReference>
<keyword evidence="10" id="KW-0325">Glycoprotein</keyword>
<reference evidence="12" key="1">
    <citation type="submission" date="2019-05" db="EMBL/GenBank/DDBJ databases">
        <title>Annotation for the trematode Fasciolopsis buski.</title>
        <authorList>
            <person name="Choi Y.-J."/>
        </authorList>
    </citation>
    <scope>NUCLEOTIDE SEQUENCE</scope>
    <source>
        <strain evidence="12">HT</strain>
        <tissue evidence="12">Whole worm</tissue>
    </source>
</reference>
<keyword evidence="7" id="KW-0333">Golgi apparatus</keyword>
<dbReference type="Pfam" id="PF03567">
    <property type="entry name" value="Sulfotransfer_2"/>
    <property type="match status" value="1"/>
</dbReference>
<dbReference type="Proteomes" id="UP000728185">
    <property type="component" value="Unassembled WGS sequence"/>
</dbReference>
<keyword evidence="5" id="KW-0735">Signal-anchor</keyword>
<comment type="caution">
    <text evidence="12">The sequence shown here is derived from an EMBL/GenBank/DDBJ whole genome shotgun (WGS) entry which is preliminary data.</text>
</comment>
<evidence type="ECO:0000256" key="7">
    <source>
        <dbReference type="ARBA" id="ARBA00023034"/>
    </source>
</evidence>
<keyword evidence="13" id="KW-1185">Reference proteome</keyword>
<dbReference type="FunFam" id="3.40.50.300:FF:001418">
    <property type="entry name" value="Heparan sulfate 2-o-sulfotransferase"/>
    <property type="match status" value="1"/>
</dbReference>
<dbReference type="AlphaFoldDB" id="A0A8E0RQX0"/>
<evidence type="ECO:0000256" key="2">
    <source>
        <dbReference type="ARBA" id="ARBA00010569"/>
    </source>
</evidence>
<dbReference type="Gene3D" id="3.40.50.300">
    <property type="entry name" value="P-loop containing nucleotide triphosphate hydrolases"/>
    <property type="match status" value="1"/>
</dbReference>
<evidence type="ECO:0000256" key="11">
    <source>
        <dbReference type="SAM" id="Phobius"/>
    </source>
</evidence>
<gene>
    <name evidence="12" type="ORF">FBUS_10859</name>
</gene>
<evidence type="ECO:0000313" key="13">
    <source>
        <dbReference type="Proteomes" id="UP000728185"/>
    </source>
</evidence>
<evidence type="ECO:0000256" key="8">
    <source>
        <dbReference type="ARBA" id="ARBA00023136"/>
    </source>
</evidence>
<dbReference type="InterPro" id="IPR027417">
    <property type="entry name" value="P-loop_NTPase"/>
</dbReference>
<feature type="transmembrane region" description="Helical" evidence="11">
    <location>
        <begin position="35"/>
        <end position="57"/>
    </location>
</feature>
<comment type="similarity">
    <text evidence="2">Belongs to the sulfotransferase 3 family.</text>
</comment>
<dbReference type="GO" id="GO:0004394">
    <property type="term" value="F:heparan sulfate 2-sulfotransferase activity"/>
    <property type="evidence" value="ECO:0007669"/>
    <property type="project" value="TreeGrafter"/>
</dbReference>
<keyword evidence="4 11" id="KW-0812">Transmembrane</keyword>
<dbReference type="PANTHER" id="PTHR12129:SF17">
    <property type="entry name" value="HEPARAN SULFATE 2-O-SULFOTRANSFERASE 1"/>
    <property type="match status" value="1"/>
</dbReference>
<dbReference type="OrthoDB" id="10019582at2759"/>
<evidence type="ECO:0000256" key="3">
    <source>
        <dbReference type="ARBA" id="ARBA00022679"/>
    </source>
</evidence>
<feature type="transmembrane region" description="Helical" evidence="11">
    <location>
        <begin position="6"/>
        <end position="28"/>
    </location>
</feature>
<keyword evidence="9" id="KW-1015">Disulfide bond</keyword>
<keyword evidence="3" id="KW-0808">Transferase</keyword>
<dbReference type="GO" id="GO:0009101">
    <property type="term" value="P:glycoprotein biosynthetic process"/>
    <property type="evidence" value="ECO:0007669"/>
    <property type="project" value="UniProtKB-ARBA"/>
</dbReference>
<accession>A0A8E0RQX0</accession>
<evidence type="ECO:0000313" key="12">
    <source>
        <dbReference type="EMBL" id="KAA0190829.1"/>
    </source>
</evidence>
<protein>
    <submittedName>
        <fullName evidence="12">Heparin sulfate O-sulfotransferase</fullName>
    </submittedName>
</protein>
<evidence type="ECO:0000256" key="1">
    <source>
        <dbReference type="ARBA" id="ARBA00004323"/>
    </source>
</evidence>
<dbReference type="EMBL" id="LUCM01006751">
    <property type="protein sequence ID" value="KAA0190829.1"/>
    <property type="molecule type" value="Genomic_DNA"/>
</dbReference>
<evidence type="ECO:0000256" key="10">
    <source>
        <dbReference type="ARBA" id="ARBA00023180"/>
    </source>
</evidence>